<name>A0A6J4S528_9ACTN</name>
<dbReference type="EMBL" id="CADCVI010000194">
    <property type="protein sequence ID" value="CAA9483752.1"/>
    <property type="molecule type" value="Genomic_DNA"/>
</dbReference>
<gene>
    <name evidence="1" type="ORF">AVDCRST_MAG25-2939</name>
</gene>
<evidence type="ECO:0000313" key="1">
    <source>
        <dbReference type="EMBL" id="CAA9483752.1"/>
    </source>
</evidence>
<dbReference type="AlphaFoldDB" id="A0A6J4S528"/>
<organism evidence="1">
    <name type="scientific">uncultured Rubrobacteraceae bacterium</name>
    <dbReference type="NCBI Taxonomy" id="349277"/>
    <lineage>
        <taxon>Bacteria</taxon>
        <taxon>Bacillati</taxon>
        <taxon>Actinomycetota</taxon>
        <taxon>Rubrobacteria</taxon>
        <taxon>Rubrobacterales</taxon>
        <taxon>Rubrobacteraceae</taxon>
        <taxon>environmental samples</taxon>
    </lineage>
</organism>
<accession>A0A6J4S528</accession>
<protein>
    <submittedName>
        <fullName evidence="1">Uncharacterized protein</fullName>
    </submittedName>
</protein>
<reference evidence="1" key="1">
    <citation type="submission" date="2020-02" db="EMBL/GenBank/DDBJ databases">
        <authorList>
            <person name="Meier V. D."/>
        </authorList>
    </citation>
    <scope>NUCLEOTIDE SEQUENCE</scope>
    <source>
        <strain evidence="1">AVDCRST_MAG25</strain>
    </source>
</reference>
<feature type="non-terminal residue" evidence="1">
    <location>
        <position position="68"/>
    </location>
</feature>
<feature type="non-terminal residue" evidence="1">
    <location>
        <position position="1"/>
    </location>
</feature>
<sequence>ADRQERETRRFFGHKPSPVIALLVLSRHASRLPKPASSIGRNSRRVLEFGPTSLADAYSRGLGARDVI</sequence>
<proteinExistence type="predicted"/>